<proteinExistence type="predicted"/>
<dbReference type="RefSeq" id="WP_100742786.1">
    <property type="nucleotide sequence ID" value="NZ_NPDW01000001.1"/>
</dbReference>
<dbReference type="OrthoDB" id="321596at2"/>
<organism evidence="1 2">
    <name type="scientific">Leptospira harrisiae</name>
    <dbReference type="NCBI Taxonomy" id="2023189"/>
    <lineage>
        <taxon>Bacteria</taxon>
        <taxon>Pseudomonadati</taxon>
        <taxon>Spirochaetota</taxon>
        <taxon>Spirochaetia</taxon>
        <taxon>Leptospirales</taxon>
        <taxon>Leptospiraceae</taxon>
        <taxon>Leptospira</taxon>
    </lineage>
</organism>
<dbReference type="Proteomes" id="UP000232145">
    <property type="component" value="Unassembled WGS sequence"/>
</dbReference>
<dbReference type="EMBL" id="NPDX01000001">
    <property type="protein sequence ID" value="PJZ85875.1"/>
    <property type="molecule type" value="Genomic_DNA"/>
</dbReference>
<evidence type="ECO:0000313" key="2">
    <source>
        <dbReference type="Proteomes" id="UP000232145"/>
    </source>
</evidence>
<dbReference type="AlphaFoldDB" id="A0A2N0ANR8"/>
<evidence type="ECO:0000313" key="1">
    <source>
        <dbReference type="EMBL" id="PJZ85875.1"/>
    </source>
</evidence>
<reference evidence="1 2" key="1">
    <citation type="submission" date="2017-07" db="EMBL/GenBank/DDBJ databases">
        <title>Leptospira spp. isolated from tropical soils.</title>
        <authorList>
            <person name="Thibeaux R."/>
            <person name="Iraola G."/>
            <person name="Ferres I."/>
            <person name="Bierque E."/>
            <person name="Girault D."/>
            <person name="Soupe-Gilbert M.-E."/>
            <person name="Picardeau M."/>
            <person name="Goarant C."/>
        </authorList>
    </citation>
    <scope>NUCLEOTIDE SEQUENCE [LARGE SCALE GENOMIC DNA]</scope>
    <source>
        <strain evidence="1 2">FH2-B-A1</strain>
    </source>
</reference>
<name>A0A2N0ANR8_9LEPT</name>
<accession>A0A2N0ANR8</accession>
<comment type="caution">
    <text evidence="1">The sequence shown here is derived from an EMBL/GenBank/DDBJ whole genome shotgun (WGS) entry which is preliminary data.</text>
</comment>
<gene>
    <name evidence="1" type="ORF">CH364_06710</name>
</gene>
<sequence>MIDPTHVSPSPSMQMTDYHSRRLGISFASVGAHLGWVYLAGEIVYEFGRTEKEEWLRNLVSSQFASLVRDLEFMDPKSLGTFSEEGRDLKVNIIRLPEGEVPVFALVVQEIEPELSKRNWEDLSNQVLTFCATGISLREKNLLDFQSIIDPIRKKMDRSLSKDVVSGVIAFFHLQDLSPFFKPLGVVKSQEILREVTATLHKETRENEFNFQLNPRSYFLFCPGETLDGANQRFGSLYFPSKHLILDYKLKIFPIDREILADETRFSSIFIENF</sequence>
<protein>
    <submittedName>
        <fullName evidence="1">Uncharacterized protein</fullName>
    </submittedName>
</protein>
<keyword evidence="2" id="KW-1185">Reference proteome</keyword>